<dbReference type="KEGG" id="csg:Cylst_5396"/>
<keyword evidence="2" id="KW-1185">Reference proteome</keyword>
<dbReference type="AlphaFoldDB" id="K9X4L4"/>
<evidence type="ECO:0000313" key="1">
    <source>
        <dbReference type="EMBL" id="AFZ27418.1"/>
    </source>
</evidence>
<organism evidence="1 2">
    <name type="scientific">Cylindrospermum stagnale PCC 7417</name>
    <dbReference type="NCBI Taxonomy" id="56107"/>
    <lineage>
        <taxon>Bacteria</taxon>
        <taxon>Bacillati</taxon>
        <taxon>Cyanobacteriota</taxon>
        <taxon>Cyanophyceae</taxon>
        <taxon>Nostocales</taxon>
        <taxon>Nostocaceae</taxon>
        <taxon>Cylindrospermum</taxon>
    </lineage>
</organism>
<dbReference type="NCBIfam" id="NF045598">
    <property type="entry name" value="asr1405_asl0597"/>
    <property type="match status" value="1"/>
</dbReference>
<dbReference type="EMBL" id="CP003642">
    <property type="protein sequence ID" value="AFZ27418.1"/>
    <property type="molecule type" value="Genomic_DNA"/>
</dbReference>
<dbReference type="RefSeq" id="WP_015210653.1">
    <property type="nucleotide sequence ID" value="NC_019757.1"/>
</dbReference>
<dbReference type="Proteomes" id="UP000010475">
    <property type="component" value="Chromosome"/>
</dbReference>
<dbReference type="PATRIC" id="fig|56107.3.peg.5929"/>
<protein>
    <submittedName>
        <fullName evidence="1">Uncharacterized protein</fullName>
    </submittedName>
</protein>
<sequence>MYPNCSYVALGEQVLQIPLCDRYSIHHRLQELMIPSSCLPDGSLHVQVNSWLAAILVCSTVMQFLAPRQELLDWLEYCWNYSAEF</sequence>
<name>K9X4L4_9NOST</name>
<dbReference type="InterPro" id="IPR054637">
    <property type="entry name" value="Asr1405_Asl0597-like"/>
</dbReference>
<dbReference type="eggNOG" id="ENOG5032ZWS">
    <property type="taxonomic scope" value="Bacteria"/>
</dbReference>
<dbReference type="OrthoDB" id="515027at2"/>
<gene>
    <name evidence="1" type="ORF">Cylst_5396</name>
</gene>
<dbReference type="HOGENOM" id="CLU_174106_1_0_3"/>
<dbReference type="STRING" id="56107.Cylst_5396"/>
<accession>K9X4L4</accession>
<evidence type="ECO:0000313" key="2">
    <source>
        <dbReference type="Proteomes" id="UP000010475"/>
    </source>
</evidence>
<reference evidence="1 2" key="1">
    <citation type="submission" date="2012-06" db="EMBL/GenBank/DDBJ databases">
        <title>Finished chromosome of genome of Cylindrospermum stagnale PCC 7417.</title>
        <authorList>
            <consortium name="US DOE Joint Genome Institute"/>
            <person name="Gugger M."/>
            <person name="Coursin T."/>
            <person name="Rippka R."/>
            <person name="Tandeau De Marsac N."/>
            <person name="Huntemann M."/>
            <person name="Wei C.-L."/>
            <person name="Han J."/>
            <person name="Detter J.C."/>
            <person name="Han C."/>
            <person name="Tapia R."/>
            <person name="Chen A."/>
            <person name="Kyrpides N."/>
            <person name="Mavromatis K."/>
            <person name="Markowitz V."/>
            <person name="Szeto E."/>
            <person name="Ivanova N."/>
            <person name="Pagani I."/>
            <person name="Pati A."/>
            <person name="Goodwin L."/>
            <person name="Nordberg H.P."/>
            <person name="Cantor M.N."/>
            <person name="Hua S.X."/>
            <person name="Woyke T."/>
            <person name="Kerfeld C.A."/>
        </authorList>
    </citation>
    <scope>NUCLEOTIDE SEQUENCE [LARGE SCALE GENOMIC DNA]</scope>
    <source>
        <strain evidence="1 2">PCC 7417</strain>
    </source>
</reference>
<proteinExistence type="predicted"/>